<evidence type="ECO:0000313" key="3">
    <source>
        <dbReference type="EMBL" id="KAK8839538.1"/>
    </source>
</evidence>
<organism evidence="3 4">
    <name type="scientific">Tritrichomonas musculus</name>
    <dbReference type="NCBI Taxonomy" id="1915356"/>
    <lineage>
        <taxon>Eukaryota</taxon>
        <taxon>Metamonada</taxon>
        <taxon>Parabasalia</taxon>
        <taxon>Tritrichomonadida</taxon>
        <taxon>Tritrichomonadidae</taxon>
        <taxon>Tritrichomonas</taxon>
    </lineage>
</organism>
<keyword evidence="1" id="KW-0489">Methyltransferase</keyword>
<keyword evidence="4" id="KW-1185">Reference proteome</keyword>
<evidence type="ECO:0000313" key="4">
    <source>
        <dbReference type="Proteomes" id="UP001470230"/>
    </source>
</evidence>
<name>A0ABR2H0W4_9EUKA</name>
<reference evidence="3 4" key="1">
    <citation type="submission" date="2024-04" db="EMBL/GenBank/DDBJ databases">
        <title>Tritrichomonas musculus Genome.</title>
        <authorList>
            <person name="Alves-Ferreira E."/>
            <person name="Grigg M."/>
            <person name="Lorenzi H."/>
            <person name="Galac M."/>
        </authorList>
    </citation>
    <scope>NUCLEOTIDE SEQUENCE [LARGE SCALE GENOMIC DNA]</scope>
    <source>
        <strain evidence="3 4">EAF2021</strain>
    </source>
</reference>
<keyword evidence="1" id="KW-0694">RNA-binding</keyword>
<keyword evidence="1" id="KW-0949">S-adenosyl-L-methionine</keyword>
<sequence length="152" mass="17693">MRFYPHQINCCGTFIAVIKKIREEDEQIIHPHQSELSNISKITIASNETLETIIKEFELDDECNKMHLMMKEYLDKKELFNLSPQLFNVITQFGLNNLRICHAGSLAFTYIENQDSVPFIPSVNSLPHYATSPKKQFVKIDMNDFKEIVKNI</sequence>
<gene>
    <name evidence="3" type="ORF">M9Y10_031897</name>
</gene>
<protein>
    <recommendedName>
        <fullName evidence="2">SAM-dependent MTase RsmB/NOP-type domain-containing protein</fullName>
    </recommendedName>
</protein>
<proteinExistence type="inferred from homology"/>
<dbReference type="Proteomes" id="UP001470230">
    <property type="component" value="Unassembled WGS sequence"/>
</dbReference>
<dbReference type="InterPro" id="IPR001678">
    <property type="entry name" value="MeTrfase_RsmB-F_NOP2_dom"/>
</dbReference>
<comment type="similarity">
    <text evidence="1">Belongs to the class I-like SAM-binding methyltransferase superfamily. RsmB/NOP family.</text>
</comment>
<feature type="domain" description="SAM-dependent MTase RsmB/NOP-type" evidence="2">
    <location>
        <begin position="1"/>
        <end position="21"/>
    </location>
</feature>
<dbReference type="EMBL" id="JAPFFF010000051">
    <property type="protein sequence ID" value="KAK8839538.1"/>
    <property type="molecule type" value="Genomic_DNA"/>
</dbReference>
<comment type="caution">
    <text evidence="1">Lacks conserved residue(s) required for the propagation of feature annotation.</text>
</comment>
<dbReference type="PROSITE" id="PS51686">
    <property type="entry name" value="SAM_MT_RSMB_NOP"/>
    <property type="match status" value="1"/>
</dbReference>
<keyword evidence="1" id="KW-0808">Transferase</keyword>
<accession>A0ABR2H0W4</accession>
<evidence type="ECO:0000256" key="1">
    <source>
        <dbReference type="PROSITE-ProRule" id="PRU01023"/>
    </source>
</evidence>
<comment type="caution">
    <text evidence="3">The sequence shown here is derived from an EMBL/GenBank/DDBJ whole genome shotgun (WGS) entry which is preliminary data.</text>
</comment>
<evidence type="ECO:0000259" key="2">
    <source>
        <dbReference type="PROSITE" id="PS51686"/>
    </source>
</evidence>